<keyword evidence="2" id="KW-1185">Reference proteome</keyword>
<proteinExistence type="predicted"/>
<evidence type="ECO:0000313" key="1">
    <source>
        <dbReference type="EMBL" id="KAI0064137.1"/>
    </source>
</evidence>
<accession>A0ACB8T6U1</accession>
<dbReference type="Proteomes" id="UP000814140">
    <property type="component" value="Unassembled WGS sequence"/>
</dbReference>
<protein>
    <submittedName>
        <fullName evidence="1">Uncharacterized protein</fullName>
    </submittedName>
</protein>
<reference evidence="1" key="1">
    <citation type="submission" date="2021-03" db="EMBL/GenBank/DDBJ databases">
        <authorList>
            <consortium name="DOE Joint Genome Institute"/>
            <person name="Ahrendt S."/>
            <person name="Looney B.P."/>
            <person name="Miyauchi S."/>
            <person name="Morin E."/>
            <person name="Drula E."/>
            <person name="Courty P.E."/>
            <person name="Chicoki N."/>
            <person name="Fauchery L."/>
            <person name="Kohler A."/>
            <person name="Kuo A."/>
            <person name="Labutti K."/>
            <person name="Pangilinan J."/>
            <person name="Lipzen A."/>
            <person name="Riley R."/>
            <person name="Andreopoulos W."/>
            <person name="He G."/>
            <person name="Johnson J."/>
            <person name="Barry K.W."/>
            <person name="Grigoriev I.V."/>
            <person name="Nagy L."/>
            <person name="Hibbett D."/>
            <person name="Henrissat B."/>
            <person name="Matheny P.B."/>
            <person name="Labbe J."/>
            <person name="Martin F."/>
        </authorList>
    </citation>
    <scope>NUCLEOTIDE SEQUENCE</scope>
    <source>
        <strain evidence="1">HHB10654</strain>
    </source>
</reference>
<gene>
    <name evidence="1" type="ORF">BV25DRAFT_345723</name>
</gene>
<sequence length="452" mass="47795">MPHSGVRPRFEAVVLEDGTILTEPFGPKRWPVPHPYPPFNDPLRYAAPTAIYAHQTVGMPPAPAPTPSPVSASPGSIMQLIFRHSGAMSPSSDDVPSLGSASSPDSSPYAASAVLVDSLSSSPTEARTPGLVDGAMASPNSAEAYSPSDYGGGLNWLGSPTTPTDGAGYYIQPGMFSPNVPFTPVSYENYYAPPISTTPLSARQKGRSPAHPGRSSAASGRKVKAYKTKPCKFYRKDGHCPQGALCTFIHDSSSIRNPKSPDTPTSASSASSESSLPLRPRSEIEEKHARGLYPITWRVIGGGVPLGGQRQVCANYLKGTCEQGDDCPLAHPEGDDLTRAVESAEANTFSPIATPRASTFSHEQLRVPPGSAEKAPIAKTGRQLSIKIPSRPEVVPDVSPIVLRGREADQADSLHKVKDNVIARPHSTPPGEYGREAASPYVKTYAAESPAI</sequence>
<comment type="caution">
    <text evidence="1">The sequence shown here is derived from an EMBL/GenBank/DDBJ whole genome shotgun (WGS) entry which is preliminary data.</text>
</comment>
<organism evidence="1 2">
    <name type="scientific">Artomyces pyxidatus</name>
    <dbReference type="NCBI Taxonomy" id="48021"/>
    <lineage>
        <taxon>Eukaryota</taxon>
        <taxon>Fungi</taxon>
        <taxon>Dikarya</taxon>
        <taxon>Basidiomycota</taxon>
        <taxon>Agaricomycotina</taxon>
        <taxon>Agaricomycetes</taxon>
        <taxon>Russulales</taxon>
        <taxon>Auriscalpiaceae</taxon>
        <taxon>Artomyces</taxon>
    </lineage>
</organism>
<name>A0ACB8T6U1_9AGAM</name>
<dbReference type="EMBL" id="MU277200">
    <property type="protein sequence ID" value="KAI0064137.1"/>
    <property type="molecule type" value="Genomic_DNA"/>
</dbReference>
<reference evidence="1" key="2">
    <citation type="journal article" date="2022" name="New Phytol.">
        <title>Evolutionary transition to the ectomycorrhizal habit in the genomes of a hyperdiverse lineage of mushroom-forming fungi.</title>
        <authorList>
            <person name="Looney B."/>
            <person name="Miyauchi S."/>
            <person name="Morin E."/>
            <person name="Drula E."/>
            <person name="Courty P.E."/>
            <person name="Kohler A."/>
            <person name="Kuo A."/>
            <person name="LaButti K."/>
            <person name="Pangilinan J."/>
            <person name="Lipzen A."/>
            <person name="Riley R."/>
            <person name="Andreopoulos W."/>
            <person name="He G."/>
            <person name="Johnson J."/>
            <person name="Nolan M."/>
            <person name="Tritt A."/>
            <person name="Barry K.W."/>
            <person name="Grigoriev I.V."/>
            <person name="Nagy L.G."/>
            <person name="Hibbett D."/>
            <person name="Henrissat B."/>
            <person name="Matheny P.B."/>
            <person name="Labbe J."/>
            <person name="Martin F.M."/>
        </authorList>
    </citation>
    <scope>NUCLEOTIDE SEQUENCE</scope>
    <source>
        <strain evidence="1">HHB10654</strain>
    </source>
</reference>
<evidence type="ECO:0000313" key="2">
    <source>
        <dbReference type="Proteomes" id="UP000814140"/>
    </source>
</evidence>